<keyword evidence="1 2" id="KW-0456">Lyase</keyword>
<evidence type="ECO:0000256" key="3">
    <source>
        <dbReference type="PIRSR" id="PIRSR001365-1"/>
    </source>
</evidence>
<dbReference type="Pfam" id="PF00701">
    <property type="entry name" value="DHDPS"/>
    <property type="match status" value="1"/>
</dbReference>
<dbReference type="STRING" id="60172.A0A1V6RNF0"/>
<keyword evidence="6" id="KW-1185">Reference proteome</keyword>
<dbReference type="PRINTS" id="PR00146">
    <property type="entry name" value="DHPICSNTHASE"/>
</dbReference>
<dbReference type="InterPro" id="IPR002220">
    <property type="entry name" value="DapA-like"/>
</dbReference>
<dbReference type="SMART" id="SM01130">
    <property type="entry name" value="DHDPS"/>
    <property type="match status" value="1"/>
</dbReference>
<dbReference type="GO" id="GO:0008840">
    <property type="term" value="F:4-hydroxy-tetrahydrodipicolinate synthase activity"/>
    <property type="evidence" value="ECO:0007669"/>
    <property type="project" value="TreeGrafter"/>
</dbReference>
<feature type="active site" description="Proton donor/acceptor" evidence="3">
    <location>
        <position position="144"/>
    </location>
</feature>
<dbReference type="PIRSF" id="PIRSF001365">
    <property type="entry name" value="DHDPS"/>
    <property type="match status" value="1"/>
</dbReference>
<gene>
    <name evidence="5" type="ORF">PENSOL_c001G04726</name>
</gene>
<evidence type="ECO:0000256" key="2">
    <source>
        <dbReference type="PIRNR" id="PIRNR001365"/>
    </source>
</evidence>
<comment type="caution">
    <text evidence="5">The sequence shown here is derived from an EMBL/GenBank/DDBJ whole genome shotgun (WGS) entry which is preliminary data.</text>
</comment>
<dbReference type="InterPro" id="IPR013785">
    <property type="entry name" value="Aldolase_TIM"/>
</dbReference>
<reference evidence="6" key="1">
    <citation type="journal article" date="2017" name="Nat. Microbiol.">
        <title>Global analysis of biosynthetic gene clusters reveals vast potential of secondary metabolite production in Penicillium species.</title>
        <authorList>
            <person name="Nielsen J.C."/>
            <person name="Grijseels S."/>
            <person name="Prigent S."/>
            <person name="Ji B."/>
            <person name="Dainat J."/>
            <person name="Nielsen K.F."/>
            <person name="Frisvad J.C."/>
            <person name="Workman M."/>
            <person name="Nielsen J."/>
        </authorList>
    </citation>
    <scope>NUCLEOTIDE SEQUENCE [LARGE SCALE GENOMIC DNA]</scope>
    <source>
        <strain evidence="6">IBT 29525</strain>
    </source>
</reference>
<evidence type="ECO:0008006" key="7">
    <source>
        <dbReference type="Google" id="ProtNLM"/>
    </source>
</evidence>
<protein>
    <recommendedName>
        <fullName evidence="7">Dihydrodipicolinate synthase</fullName>
    </recommendedName>
</protein>
<feature type="active site" description="Schiff-base intermediate with substrate" evidence="3">
    <location>
        <position position="174"/>
    </location>
</feature>
<evidence type="ECO:0000313" key="6">
    <source>
        <dbReference type="Proteomes" id="UP000191612"/>
    </source>
</evidence>
<organism evidence="5 6">
    <name type="scientific">Penicillium solitum</name>
    <dbReference type="NCBI Taxonomy" id="60172"/>
    <lineage>
        <taxon>Eukaryota</taxon>
        <taxon>Fungi</taxon>
        <taxon>Dikarya</taxon>
        <taxon>Ascomycota</taxon>
        <taxon>Pezizomycotina</taxon>
        <taxon>Eurotiomycetes</taxon>
        <taxon>Eurotiomycetidae</taxon>
        <taxon>Eurotiales</taxon>
        <taxon>Aspergillaceae</taxon>
        <taxon>Penicillium</taxon>
    </lineage>
</organism>
<accession>A0A1V6RNF0</accession>
<proteinExistence type="inferred from homology"/>
<dbReference type="EMBL" id="MDYO01000001">
    <property type="protein sequence ID" value="OQE03317.1"/>
    <property type="molecule type" value="Genomic_DNA"/>
</dbReference>
<dbReference type="Proteomes" id="UP000191612">
    <property type="component" value="Unassembled WGS sequence"/>
</dbReference>
<dbReference type="SUPFAM" id="SSF51569">
    <property type="entry name" value="Aldolase"/>
    <property type="match status" value="1"/>
</dbReference>
<comment type="similarity">
    <text evidence="2">Belongs to the DapA family.</text>
</comment>
<name>A0A1V6RNF0_9EURO</name>
<dbReference type="Gene3D" id="3.20.20.70">
    <property type="entry name" value="Aldolase class I"/>
    <property type="match status" value="1"/>
</dbReference>
<evidence type="ECO:0000256" key="4">
    <source>
        <dbReference type="PIRSR" id="PIRSR001365-2"/>
    </source>
</evidence>
<dbReference type="PANTHER" id="PTHR12128:SF66">
    <property type="entry name" value="4-HYDROXY-2-OXOGLUTARATE ALDOLASE, MITOCHONDRIAL"/>
    <property type="match status" value="1"/>
</dbReference>
<evidence type="ECO:0000256" key="1">
    <source>
        <dbReference type="ARBA" id="ARBA00023239"/>
    </source>
</evidence>
<dbReference type="CDD" id="cd00408">
    <property type="entry name" value="DHDPS-like"/>
    <property type="match status" value="1"/>
</dbReference>
<evidence type="ECO:0000313" key="5">
    <source>
        <dbReference type="EMBL" id="OQE03317.1"/>
    </source>
</evidence>
<dbReference type="AlphaFoldDB" id="A0A1V6RNF0"/>
<dbReference type="PANTHER" id="PTHR12128">
    <property type="entry name" value="DIHYDRODIPICOLINATE SYNTHASE"/>
    <property type="match status" value="1"/>
</dbReference>
<feature type="binding site" evidence="4">
    <location>
        <position position="217"/>
    </location>
    <ligand>
        <name>pyruvate</name>
        <dbReference type="ChEBI" id="CHEBI:15361"/>
    </ligand>
</feature>
<sequence length="314" mass="33391">MATAKPNFGVYTPLVTFFEDDESLDLQSTLAHAKRMAEGGVAGIVLQGSNGEAPHLDHSERKSLVRAIRDHLDHLGYAGLQLIVGCGAPSVRETLSYISEAKASGANFALVLPPAYWVAAMNASVIEKFFHDVASQSELPILIYNFPGVTGGIDISSDSIIRLAQSNPNIVGCKLTCGNVGKLQRVSSALSGTLFATFGGKSDFFLPALVAGSNGIIAALANIVPKLHVEVLRYYEKGELQEAQELQSKLSHADWALTKVGIAGVKAIVSHHFGYGTGWGRRPLGNTTITTLSQEIVAPINEVVDLEKLLGQNA</sequence>